<dbReference type="InterPro" id="IPR035901">
    <property type="entry name" value="GIY-YIG_endonuc_sf"/>
</dbReference>
<name>A0A917C3I9_9BACL</name>
<dbReference type="AlphaFoldDB" id="A0A917C3I9"/>
<dbReference type="RefSeq" id="WP_189022852.1">
    <property type="nucleotide sequence ID" value="NZ_BMKR01000004.1"/>
</dbReference>
<dbReference type="CDD" id="cd10451">
    <property type="entry name" value="GIY-YIG_LuxR_like"/>
    <property type="match status" value="1"/>
</dbReference>
<proteinExistence type="predicted"/>
<sequence length="130" mass="15498">MDKARRKELAYDYAHSHRPMGVFRMVNTKKDKSFVGSSLNLDGVWNKHKFMLDINAHDIKELQTDWNKDGEAAFRFEILEQIKPEEDFVQEVSDLAKYRKMLPDLEQKWLQELSPYGERGYNKEKKREDS</sequence>
<evidence type="ECO:0000313" key="2">
    <source>
        <dbReference type="Proteomes" id="UP000637643"/>
    </source>
</evidence>
<accession>A0A917C3I9</accession>
<keyword evidence="2" id="KW-1185">Reference proteome</keyword>
<evidence type="ECO:0008006" key="3">
    <source>
        <dbReference type="Google" id="ProtNLM"/>
    </source>
</evidence>
<reference evidence="1" key="1">
    <citation type="journal article" date="2014" name="Int. J. Syst. Evol. Microbiol.">
        <title>Complete genome sequence of Corynebacterium casei LMG S-19264T (=DSM 44701T), isolated from a smear-ripened cheese.</title>
        <authorList>
            <consortium name="US DOE Joint Genome Institute (JGI-PGF)"/>
            <person name="Walter F."/>
            <person name="Albersmeier A."/>
            <person name="Kalinowski J."/>
            <person name="Ruckert C."/>
        </authorList>
    </citation>
    <scope>NUCLEOTIDE SEQUENCE</scope>
    <source>
        <strain evidence="1">CGMCC 1.16134</strain>
    </source>
</reference>
<dbReference type="EMBL" id="BMKR01000004">
    <property type="protein sequence ID" value="GGF68286.1"/>
    <property type="molecule type" value="Genomic_DNA"/>
</dbReference>
<protein>
    <recommendedName>
        <fullName evidence="3">GIY-YIG nuclease family protein</fullName>
    </recommendedName>
</protein>
<gene>
    <name evidence="1" type="ORF">GCM10010912_11610</name>
</gene>
<dbReference type="Proteomes" id="UP000637643">
    <property type="component" value="Unassembled WGS sequence"/>
</dbReference>
<comment type="caution">
    <text evidence="1">The sequence shown here is derived from an EMBL/GenBank/DDBJ whole genome shotgun (WGS) entry which is preliminary data.</text>
</comment>
<dbReference type="Gene3D" id="3.40.1440.10">
    <property type="entry name" value="GIY-YIG endonuclease"/>
    <property type="match status" value="1"/>
</dbReference>
<reference evidence="1" key="2">
    <citation type="submission" date="2020-09" db="EMBL/GenBank/DDBJ databases">
        <authorList>
            <person name="Sun Q."/>
            <person name="Zhou Y."/>
        </authorList>
    </citation>
    <scope>NUCLEOTIDE SEQUENCE</scope>
    <source>
        <strain evidence="1">CGMCC 1.16134</strain>
    </source>
</reference>
<dbReference type="SUPFAM" id="SSF82771">
    <property type="entry name" value="GIY-YIG endonuclease"/>
    <property type="match status" value="1"/>
</dbReference>
<evidence type="ECO:0000313" key="1">
    <source>
        <dbReference type="EMBL" id="GGF68286.1"/>
    </source>
</evidence>
<organism evidence="1 2">
    <name type="scientific">Paenibacillus albidus</name>
    <dbReference type="NCBI Taxonomy" id="2041023"/>
    <lineage>
        <taxon>Bacteria</taxon>
        <taxon>Bacillati</taxon>
        <taxon>Bacillota</taxon>
        <taxon>Bacilli</taxon>
        <taxon>Bacillales</taxon>
        <taxon>Paenibacillaceae</taxon>
        <taxon>Paenibacillus</taxon>
    </lineage>
</organism>